<dbReference type="Proteomes" id="UP000433876">
    <property type="component" value="Unassembled WGS sequence"/>
</dbReference>
<dbReference type="GO" id="GO:0050660">
    <property type="term" value="F:flavin adenine dinucleotide binding"/>
    <property type="evidence" value="ECO:0007669"/>
    <property type="project" value="InterPro"/>
</dbReference>
<keyword evidence="4" id="KW-0274">FAD</keyword>
<feature type="domain" description="Glucose-methanol-choline oxidoreductase C-terminal" evidence="6">
    <location>
        <begin position="304"/>
        <end position="380"/>
    </location>
</feature>
<evidence type="ECO:0000259" key="6">
    <source>
        <dbReference type="Pfam" id="PF05199"/>
    </source>
</evidence>
<dbReference type="EMBL" id="NMPR01000060">
    <property type="protein sequence ID" value="KAA8632194.1"/>
    <property type="molecule type" value="Genomic_DNA"/>
</dbReference>
<dbReference type="PANTHER" id="PTHR11552:SF201">
    <property type="entry name" value="GLUCOSE-METHANOL-CHOLINE OXIDOREDUCTASE N-TERMINAL DOMAIN-CONTAINING PROTEIN"/>
    <property type="match status" value="1"/>
</dbReference>
<protein>
    <recommendedName>
        <fullName evidence="6">Glucose-methanol-choline oxidoreductase C-terminal domain-containing protein</fullName>
    </recommendedName>
</protein>
<dbReference type="PANTHER" id="PTHR11552">
    <property type="entry name" value="GLUCOSE-METHANOL-CHOLINE GMC OXIDOREDUCTASE"/>
    <property type="match status" value="1"/>
</dbReference>
<sequence length="392" mass="42919">MDTKTAIPPLLSSSADDLCAESYDYVIVGGATAGLAVASRLAEDSTVSVGVLEAGEAALDIDEVDFPAFFGRALGTSYDWKFETEPQPEETSNETFTLHDTSYLGTSGPIAASYNRDYNLSHAYWHATLNSLGAETNKSQNAGNNAYVQEILLMKEDKSWMASGVRFKHDGKEYSVKARREVILSAVFLSRWIVPMSERICKITPLPFSHTIPSPGLQDIEARMKNLENIPPEQASILNRRLGPNSEEQVGQIEYILWMAAASSIFQPEPPSSGKRYAGLTIILQYPLTEPLSKILLKQVSPDPEETSTDADLQKWVQDNTVTCWHPIGTSAMGGEKGIKGGVVDERLKVYGVKRLRVIDASVFPLQISAHLQATVYAVAEKAADMIKEDSA</sequence>
<comment type="cofactor">
    <cofactor evidence="1">
        <name>FAD</name>
        <dbReference type="ChEBI" id="CHEBI:57692"/>
    </cofactor>
</comment>
<dbReference type="SUPFAM" id="SSF51905">
    <property type="entry name" value="FAD/NAD(P)-binding domain"/>
    <property type="match status" value="1"/>
</dbReference>
<dbReference type="Gene3D" id="3.50.50.60">
    <property type="entry name" value="FAD/NAD(P)-binding domain"/>
    <property type="match status" value="3"/>
</dbReference>
<comment type="similarity">
    <text evidence="2">Belongs to the GMC oxidoreductase family.</text>
</comment>
<dbReference type="InterPro" id="IPR007867">
    <property type="entry name" value="GMC_OxRtase_C"/>
</dbReference>
<dbReference type="SUPFAM" id="SSF54373">
    <property type="entry name" value="FAD-linked reductases, C-terminal domain"/>
    <property type="match status" value="1"/>
</dbReference>
<evidence type="ECO:0000256" key="1">
    <source>
        <dbReference type="ARBA" id="ARBA00001974"/>
    </source>
</evidence>
<dbReference type="GO" id="GO:0016614">
    <property type="term" value="F:oxidoreductase activity, acting on CH-OH group of donors"/>
    <property type="evidence" value="ECO:0007669"/>
    <property type="project" value="InterPro"/>
</dbReference>
<evidence type="ECO:0000256" key="2">
    <source>
        <dbReference type="ARBA" id="ARBA00010790"/>
    </source>
</evidence>
<organism evidence="7 8">
    <name type="scientific">Sordaria macrospora</name>
    <dbReference type="NCBI Taxonomy" id="5147"/>
    <lineage>
        <taxon>Eukaryota</taxon>
        <taxon>Fungi</taxon>
        <taxon>Dikarya</taxon>
        <taxon>Ascomycota</taxon>
        <taxon>Pezizomycotina</taxon>
        <taxon>Sordariomycetes</taxon>
        <taxon>Sordariomycetidae</taxon>
        <taxon>Sordariales</taxon>
        <taxon>Sordariaceae</taxon>
        <taxon>Sordaria</taxon>
    </lineage>
</organism>
<dbReference type="InterPro" id="IPR036188">
    <property type="entry name" value="FAD/NAD-bd_sf"/>
</dbReference>
<name>A0A8S8ZNC8_SORMA</name>
<gene>
    <name evidence="7" type="ORF">SMACR_09517</name>
</gene>
<evidence type="ECO:0000256" key="3">
    <source>
        <dbReference type="ARBA" id="ARBA00022630"/>
    </source>
</evidence>
<dbReference type="Gene3D" id="3.30.560.10">
    <property type="entry name" value="Glucose Oxidase, domain 3"/>
    <property type="match status" value="2"/>
</dbReference>
<dbReference type="InterPro" id="IPR012132">
    <property type="entry name" value="GMC_OxRdtase"/>
</dbReference>
<keyword evidence="5" id="KW-0560">Oxidoreductase</keyword>
<dbReference type="VEuPathDB" id="FungiDB:SMAC_09517"/>
<comment type="caution">
    <text evidence="7">The sequence shown here is derived from an EMBL/GenBank/DDBJ whole genome shotgun (WGS) entry which is preliminary data.</text>
</comment>
<proteinExistence type="inferred from homology"/>
<keyword evidence="3" id="KW-0285">Flavoprotein</keyword>
<accession>A0A8S8ZNC8</accession>
<evidence type="ECO:0000256" key="4">
    <source>
        <dbReference type="ARBA" id="ARBA00022827"/>
    </source>
</evidence>
<dbReference type="Pfam" id="PF05199">
    <property type="entry name" value="GMC_oxred_C"/>
    <property type="match status" value="1"/>
</dbReference>
<evidence type="ECO:0000256" key="5">
    <source>
        <dbReference type="ARBA" id="ARBA00023002"/>
    </source>
</evidence>
<evidence type="ECO:0000313" key="8">
    <source>
        <dbReference type="Proteomes" id="UP000433876"/>
    </source>
</evidence>
<dbReference type="AlphaFoldDB" id="A0A8S8ZNC8"/>
<evidence type="ECO:0000313" key="7">
    <source>
        <dbReference type="EMBL" id="KAA8632194.1"/>
    </source>
</evidence>
<reference evidence="7 8" key="1">
    <citation type="submission" date="2017-07" db="EMBL/GenBank/DDBJ databases">
        <title>Genome sequence of the Sordaria macrospora wild type strain R19027.</title>
        <authorList>
            <person name="Nowrousian M."/>
            <person name="Teichert I."/>
            <person name="Kueck U."/>
        </authorList>
    </citation>
    <scope>NUCLEOTIDE SEQUENCE [LARGE SCALE GENOMIC DNA]</scope>
    <source>
        <strain evidence="7 8">R19027</strain>
        <tissue evidence="7">Mycelium</tissue>
    </source>
</reference>